<evidence type="ECO:0000256" key="1">
    <source>
        <dbReference type="ARBA" id="ARBA00012513"/>
    </source>
</evidence>
<evidence type="ECO:0000256" key="7">
    <source>
        <dbReference type="ARBA" id="ARBA00047899"/>
    </source>
</evidence>
<evidence type="ECO:0000256" key="9">
    <source>
        <dbReference type="PROSITE-ProRule" id="PRU10141"/>
    </source>
</evidence>
<comment type="catalytic activity">
    <reaction evidence="7">
        <text>L-threonyl-[protein] + ATP = O-phospho-L-threonyl-[protein] + ADP + H(+)</text>
        <dbReference type="Rhea" id="RHEA:46608"/>
        <dbReference type="Rhea" id="RHEA-COMP:11060"/>
        <dbReference type="Rhea" id="RHEA-COMP:11605"/>
        <dbReference type="ChEBI" id="CHEBI:15378"/>
        <dbReference type="ChEBI" id="CHEBI:30013"/>
        <dbReference type="ChEBI" id="CHEBI:30616"/>
        <dbReference type="ChEBI" id="CHEBI:61977"/>
        <dbReference type="ChEBI" id="CHEBI:456216"/>
        <dbReference type="EC" id="2.7.11.1"/>
    </reaction>
</comment>
<feature type="domain" description="Protein kinase" evidence="12">
    <location>
        <begin position="46"/>
        <end position="194"/>
    </location>
</feature>
<keyword evidence="4 9" id="KW-0547">Nucleotide-binding</keyword>
<evidence type="ECO:0000256" key="5">
    <source>
        <dbReference type="ARBA" id="ARBA00022777"/>
    </source>
</evidence>
<dbReference type="InterPro" id="IPR008271">
    <property type="entry name" value="Ser/Thr_kinase_AS"/>
</dbReference>
<organism evidence="13 14">
    <name type="scientific">Aduncisulcus paluster</name>
    <dbReference type="NCBI Taxonomy" id="2918883"/>
    <lineage>
        <taxon>Eukaryota</taxon>
        <taxon>Metamonada</taxon>
        <taxon>Carpediemonas-like organisms</taxon>
        <taxon>Aduncisulcus</taxon>
    </lineage>
</organism>
<evidence type="ECO:0000256" key="4">
    <source>
        <dbReference type="ARBA" id="ARBA00022741"/>
    </source>
</evidence>
<evidence type="ECO:0000256" key="10">
    <source>
        <dbReference type="RuleBase" id="RU000304"/>
    </source>
</evidence>
<dbReference type="EC" id="2.7.11.1" evidence="1"/>
<keyword evidence="5" id="KW-0418">Kinase</keyword>
<dbReference type="EMBL" id="BQXS01000124">
    <property type="protein sequence ID" value="GKT28027.1"/>
    <property type="molecule type" value="Genomic_DNA"/>
</dbReference>
<feature type="non-terminal residue" evidence="13">
    <location>
        <position position="194"/>
    </location>
</feature>
<evidence type="ECO:0000256" key="3">
    <source>
        <dbReference type="ARBA" id="ARBA00022679"/>
    </source>
</evidence>
<dbReference type="PROSITE" id="PS00108">
    <property type="entry name" value="PROTEIN_KINASE_ST"/>
    <property type="match status" value="1"/>
</dbReference>
<dbReference type="InterPro" id="IPR017441">
    <property type="entry name" value="Protein_kinase_ATP_BS"/>
</dbReference>
<reference evidence="13" key="1">
    <citation type="submission" date="2022-03" db="EMBL/GenBank/DDBJ databases">
        <title>Draft genome sequence of Aduncisulcus paluster, a free-living microaerophilic Fornicata.</title>
        <authorList>
            <person name="Yuyama I."/>
            <person name="Kume K."/>
            <person name="Tamura T."/>
            <person name="Inagaki Y."/>
            <person name="Hashimoto T."/>
        </authorList>
    </citation>
    <scope>NUCLEOTIDE SEQUENCE</scope>
    <source>
        <strain evidence="13">NY0171</strain>
    </source>
</reference>
<dbReference type="InterPro" id="IPR011009">
    <property type="entry name" value="Kinase-like_dom_sf"/>
</dbReference>
<comment type="caution">
    <text evidence="13">The sequence shown here is derived from an EMBL/GenBank/DDBJ whole genome shotgun (WGS) entry which is preliminary data.</text>
</comment>
<name>A0ABQ5K802_9EUKA</name>
<evidence type="ECO:0000259" key="12">
    <source>
        <dbReference type="PROSITE" id="PS50011"/>
    </source>
</evidence>
<evidence type="ECO:0000256" key="11">
    <source>
        <dbReference type="SAM" id="MobiDB-lite"/>
    </source>
</evidence>
<dbReference type="Gene3D" id="1.10.510.10">
    <property type="entry name" value="Transferase(Phosphotransferase) domain 1"/>
    <property type="match status" value="1"/>
</dbReference>
<keyword evidence="14" id="KW-1185">Reference proteome</keyword>
<dbReference type="PROSITE" id="PS00107">
    <property type="entry name" value="PROTEIN_KINASE_ATP"/>
    <property type="match status" value="1"/>
</dbReference>
<dbReference type="InterPro" id="IPR000719">
    <property type="entry name" value="Prot_kinase_dom"/>
</dbReference>
<dbReference type="PROSITE" id="PS50011">
    <property type="entry name" value="PROTEIN_KINASE_DOM"/>
    <property type="match status" value="1"/>
</dbReference>
<evidence type="ECO:0000313" key="13">
    <source>
        <dbReference type="EMBL" id="GKT28027.1"/>
    </source>
</evidence>
<evidence type="ECO:0000313" key="14">
    <source>
        <dbReference type="Proteomes" id="UP001057375"/>
    </source>
</evidence>
<dbReference type="PANTHER" id="PTHR47634">
    <property type="entry name" value="PROTEIN KINASE DOMAIN-CONTAINING PROTEIN-RELATED"/>
    <property type="match status" value="1"/>
</dbReference>
<keyword evidence="2 10" id="KW-0723">Serine/threonine-protein kinase</keyword>
<evidence type="ECO:0000256" key="2">
    <source>
        <dbReference type="ARBA" id="ARBA00022527"/>
    </source>
</evidence>
<dbReference type="InterPro" id="IPR051334">
    <property type="entry name" value="SRPK"/>
</dbReference>
<dbReference type="Gene3D" id="3.30.200.20">
    <property type="entry name" value="Phosphorylase Kinase, domain 1"/>
    <property type="match status" value="1"/>
</dbReference>
<evidence type="ECO:0000256" key="6">
    <source>
        <dbReference type="ARBA" id="ARBA00022840"/>
    </source>
</evidence>
<dbReference type="SMART" id="SM00220">
    <property type="entry name" value="S_TKc"/>
    <property type="match status" value="1"/>
</dbReference>
<proteinExistence type="inferred from homology"/>
<dbReference type="SUPFAM" id="SSF56112">
    <property type="entry name" value="Protein kinase-like (PK-like)"/>
    <property type="match status" value="1"/>
</dbReference>
<gene>
    <name evidence="13" type="ORF">ADUPG1_000367</name>
</gene>
<protein>
    <recommendedName>
        <fullName evidence="1">non-specific serine/threonine protein kinase</fullName>
        <ecNumber evidence="1">2.7.11.1</ecNumber>
    </recommendedName>
</protein>
<accession>A0ABQ5K802</accession>
<comment type="similarity">
    <text evidence="10">Belongs to the protein kinase superfamily.</text>
</comment>
<dbReference type="Proteomes" id="UP001057375">
    <property type="component" value="Unassembled WGS sequence"/>
</dbReference>
<comment type="catalytic activity">
    <reaction evidence="8">
        <text>L-seryl-[protein] + ATP = O-phospho-L-seryl-[protein] + ADP + H(+)</text>
        <dbReference type="Rhea" id="RHEA:17989"/>
        <dbReference type="Rhea" id="RHEA-COMP:9863"/>
        <dbReference type="Rhea" id="RHEA-COMP:11604"/>
        <dbReference type="ChEBI" id="CHEBI:15378"/>
        <dbReference type="ChEBI" id="CHEBI:29999"/>
        <dbReference type="ChEBI" id="CHEBI:30616"/>
        <dbReference type="ChEBI" id="CHEBI:83421"/>
        <dbReference type="ChEBI" id="CHEBI:456216"/>
        <dbReference type="EC" id="2.7.11.1"/>
    </reaction>
</comment>
<dbReference type="Pfam" id="PF00069">
    <property type="entry name" value="Pkinase"/>
    <property type="match status" value="1"/>
</dbReference>
<sequence>MSESDSADRSYSPEPPQHDEGVDDYTEGGYHPVKLGDIYKGNKFYYKVMMKLGWGHFSTVWKAKVVNSTGESVTPSRFVALKIVKSEETYTQTALDEEEILEKIMRVISSKEYVCEYLEHFVIEGPNGKHECLVFEQLGHSLLTMLKRFHMQGLPLNIVKKITIDSLKGLDALHSANIIHTDIKPENILFMNPP</sequence>
<evidence type="ECO:0000256" key="8">
    <source>
        <dbReference type="ARBA" id="ARBA00048679"/>
    </source>
</evidence>
<keyword evidence="3" id="KW-0808">Transferase</keyword>
<feature type="region of interest" description="Disordered" evidence="11">
    <location>
        <begin position="1"/>
        <end position="26"/>
    </location>
</feature>
<keyword evidence="6 9" id="KW-0067">ATP-binding</keyword>
<dbReference type="PANTHER" id="PTHR47634:SF9">
    <property type="entry name" value="PROTEIN KINASE DOMAIN-CONTAINING PROTEIN-RELATED"/>
    <property type="match status" value="1"/>
</dbReference>
<feature type="binding site" evidence="9">
    <location>
        <position position="82"/>
    </location>
    <ligand>
        <name>ATP</name>
        <dbReference type="ChEBI" id="CHEBI:30616"/>
    </ligand>
</feature>